<evidence type="ECO:0000256" key="2">
    <source>
        <dbReference type="SAM" id="Phobius"/>
    </source>
</evidence>
<accession>A0ABV0IK53</accession>
<feature type="region of interest" description="Disordered" evidence="1">
    <location>
        <begin position="42"/>
        <end position="76"/>
    </location>
</feature>
<evidence type="ECO:0008006" key="5">
    <source>
        <dbReference type="Google" id="ProtNLM"/>
    </source>
</evidence>
<keyword evidence="2" id="KW-0812">Transmembrane</keyword>
<keyword evidence="4" id="KW-1185">Reference proteome</keyword>
<evidence type="ECO:0000313" key="3">
    <source>
        <dbReference type="EMBL" id="MEO9248556.1"/>
    </source>
</evidence>
<dbReference type="RefSeq" id="WP_347921158.1">
    <property type="nucleotide sequence ID" value="NZ_JBDXMX010000005.1"/>
</dbReference>
<reference evidence="3 4" key="1">
    <citation type="submission" date="2024-05" db="EMBL/GenBank/DDBJ databases">
        <authorList>
            <person name="Yi C."/>
        </authorList>
    </citation>
    <scope>NUCLEOTIDE SEQUENCE [LARGE SCALE GENOMIC DNA]</scope>
    <source>
        <strain evidence="3 4">XS13</strain>
    </source>
</reference>
<protein>
    <recommendedName>
        <fullName evidence="5">CHRD domain-containing protein</fullName>
    </recommendedName>
</protein>
<sequence length="287" mass="28851">MVAPNTLYPNDNEEIIMRKNMLLAPVIALGALTLTTSPALAHSGHGEGGGTATTTSSHEGAWSGQATLDPLNGSGTSGQAMIELDGNEATVSVNVTGAAETFMDGPFPHAQHIHIAGQGVCPGPDADTDGDGAISVPEGHPFYGAIGTSLTTEGDTSADSALAVERFPGGSAYNYERTFELNDETAASLADGTAVVVVHGVDPTRLSAEAQEKPSELDPSLPLAATLPAACGTVTVSQMGQMPEGGADTGSPVQRQDTSGIFLGVGALAVAALGGGAWAVSRRSSRA</sequence>
<keyword evidence="2" id="KW-1133">Transmembrane helix</keyword>
<proteinExistence type="predicted"/>
<feature type="transmembrane region" description="Helical" evidence="2">
    <location>
        <begin position="261"/>
        <end position="280"/>
    </location>
</feature>
<comment type="caution">
    <text evidence="3">The sequence shown here is derived from an EMBL/GenBank/DDBJ whole genome shotgun (WGS) entry which is preliminary data.</text>
</comment>
<gene>
    <name evidence="3" type="ORF">ABDK96_12775</name>
</gene>
<keyword evidence="2" id="KW-0472">Membrane</keyword>
<evidence type="ECO:0000256" key="1">
    <source>
        <dbReference type="SAM" id="MobiDB-lite"/>
    </source>
</evidence>
<dbReference type="Proteomes" id="UP001484097">
    <property type="component" value="Unassembled WGS sequence"/>
</dbReference>
<dbReference type="EMBL" id="JBDXMX010000005">
    <property type="protein sequence ID" value="MEO9248556.1"/>
    <property type="molecule type" value="Genomic_DNA"/>
</dbReference>
<feature type="compositionally biased region" description="Low complexity" evidence="1">
    <location>
        <begin position="52"/>
        <end position="61"/>
    </location>
</feature>
<organism evidence="3 4">
    <name type="scientific">Citricoccus nitrophenolicus</name>
    <dbReference type="NCBI Taxonomy" id="863575"/>
    <lineage>
        <taxon>Bacteria</taxon>
        <taxon>Bacillati</taxon>
        <taxon>Actinomycetota</taxon>
        <taxon>Actinomycetes</taxon>
        <taxon>Micrococcales</taxon>
        <taxon>Micrococcaceae</taxon>
        <taxon>Citricoccus</taxon>
    </lineage>
</organism>
<name>A0ABV0IK53_9MICC</name>
<evidence type="ECO:0000313" key="4">
    <source>
        <dbReference type="Proteomes" id="UP001484097"/>
    </source>
</evidence>